<proteinExistence type="predicted"/>
<sequence length="713" mass="79272">MRADKGLACACICPACDAPLQAVAPGLQETSTRVPFFRHHQAQQGPGCKHRVAELTALRLFAEKGIIEIPAPTGSGAVIGHSGKLYEKARVGEVIREEVVGRRAISDIEVELTLKSGRTFIFTLRGEQHLGEFGSANAVIQIHVTDPEVAMMSEAQILEHARITPRFLRLIAHADKSGLDALAAHDARQEALERLDISPDDIHLPEGATAKQASESLLHWVVKDSLATLGRLRTPVFRHLASVMTSDGKPYTAEVTLPELTLELSDVEWEVHHEGFRPDIVCWAVDRQGGLGRFRLLIEVAKTSTVSATKLARIRAAGLACLQIDVYKFARSGQVTRSELGSLVATDVSSKEWLCHPVLDRLIADAEAKVNGYKVRHELTIEETAKRLVVQREREASEKERLQREAVRRTSWAGQLTQREALRELRAVLERRWSNELEITSNGMHWENGEFEKRIQHLWLADQVPRSLTERGGLAWRISRILAVSYGSVEQLDFKSTLGDGSELPWTRTQDSWLGLLHAIIEFLNVSPFPLQYEAYAAHRNRVKASLLAGSATFARDTGDDAFLAEMFPEIAPVLNQPVGTVGYAEVLKKRFLEERDARLAEENAFNQAEQQRRQAELAVAATRKATEQASFSMVWNPIAGAPATPERVLLCLRATGTGELDARWKEMVFSALRAKLAGEPLAAWINRQVFESAGDVDRTMHLLRNAYLAKGR</sequence>
<keyword evidence="1" id="KW-0175">Coiled coil</keyword>
<feature type="coiled-coil region" evidence="1">
    <location>
        <begin position="599"/>
        <end position="626"/>
    </location>
</feature>
<evidence type="ECO:0000313" key="3">
    <source>
        <dbReference type="Proteomes" id="UP001606301"/>
    </source>
</evidence>
<reference evidence="2 3" key="1">
    <citation type="submission" date="2024-08" db="EMBL/GenBank/DDBJ databases">
        <authorList>
            <person name="Lu H."/>
        </authorList>
    </citation>
    <scope>NUCLEOTIDE SEQUENCE [LARGE SCALE GENOMIC DNA]</scope>
    <source>
        <strain evidence="2 3">LKC17W</strain>
    </source>
</reference>
<comment type="caution">
    <text evidence="2">The sequence shown here is derived from an EMBL/GenBank/DDBJ whole genome shotgun (WGS) entry which is preliminary data.</text>
</comment>
<gene>
    <name evidence="2" type="ORF">ACG0Z3_16065</name>
</gene>
<accession>A0ABW7FLI3</accession>
<dbReference type="EMBL" id="JBIGHW010000009">
    <property type="protein sequence ID" value="MFG6442199.1"/>
    <property type="molecule type" value="Genomic_DNA"/>
</dbReference>
<organism evidence="2 3">
    <name type="scientific">Pelomonas margarita</name>
    <dbReference type="NCBI Taxonomy" id="3299031"/>
    <lineage>
        <taxon>Bacteria</taxon>
        <taxon>Pseudomonadati</taxon>
        <taxon>Pseudomonadota</taxon>
        <taxon>Betaproteobacteria</taxon>
        <taxon>Burkholderiales</taxon>
        <taxon>Sphaerotilaceae</taxon>
        <taxon>Roseateles</taxon>
    </lineage>
</organism>
<dbReference type="Proteomes" id="UP001606301">
    <property type="component" value="Unassembled WGS sequence"/>
</dbReference>
<dbReference type="RefSeq" id="WP_394399198.1">
    <property type="nucleotide sequence ID" value="NZ_JBIGHW010000009.1"/>
</dbReference>
<evidence type="ECO:0000313" key="2">
    <source>
        <dbReference type="EMBL" id="MFG6442199.1"/>
    </source>
</evidence>
<name>A0ABW7FLI3_9BURK</name>
<keyword evidence="3" id="KW-1185">Reference proteome</keyword>
<evidence type="ECO:0000256" key="1">
    <source>
        <dbReference type="SAM" id="Coils"/>
    </source>
</evidence>
<protein>
    <submittedName>
        <fullName evidence="2">Uncharacterized protein</fullName>
    </submittedName>
</protein>